<evidence type="ECO:0000313" key="1">
    <source>
        <dbReference type="EMBL" id="GAW26026.1"/>
    </source>
</evidence>
<accession>A0A1S8A7G3</accession>
<evidence type="ECO:0000313" key="2">
    <source>
        <dbReference type="Proteomes" id="UP000054516"/>
    </source>
</evidence>
<reference evidence="1" key="1">
    <citation type="submission" date="2016-03" db="EMBL/GenBank/DDBJ databases">
        <title>Draft genome sequence of Rosellinia necatrix.</title>
        <authorList>
            <person name="Kanematsu S."/>
        </authorList>
    </citation>
    <scope>NUCLEOTIDE SEQUENCE [LARGE SCALE GENOMIC DNA]</scope>
    <source>
        <strain evidence="1">W97</strain>
    </source>
</reference>
<sequence length="317" mass="34239">MVASLSSEKTGCARCRHTATECVFQESRVGKVPGIRAKRKQAHVQKQAAVQSKYRPSADKTTDSIFIPTEANVVGRGHECEPDQGDAISWTTGWHLEPAGNPSFSLLNELEACTPEDIDTTLSGGTDGSSVSAGFVTTDSSEETYILTPADTNLDEFLMFQPISPLQPEPTVQLETTSGTLATLGSRPRNEGDSQCCLECCQMINDLENYIMAELKAFKILLGIIRRALGRLGGLINSQQNVGNARCIMLFTTVMHQILELLEACLSSVVAEPKGRGLSGGLLGIGFGDFTIDAEDQSAFRLQTILKEVNLAMNSFN</sequence>
<organism evidence="1">
    <name type="scientific">Rosellinia necatrix</name>
    <name type="common">White root-rot fungus</name>
    <dbReference type="NCBI Taxonomy" id="77044"/>
    <lineage>
        <taxon>Eukaryota</taxon>
        <taxon>Fungi</taxon>
        <taxon>Dikarya</taxon>
        <taxon>Ascomycota</taxon>
        <taxon>Pezizomycotina</taxon>
        <taxon>Sordariomycetes</taxon>
        <taxon>Xylariomycetidae</taxon>
        <taxon>Xylariales</taxon>
        <taxon>Xylariaceae</taxon>
        <taxon>Rosellinia</taxon>
    </lineage>
</organism>
<dbReference type="Proteomes" id="UP000054516">
    <property type="component" value="Unassembled WGS sequence"/>
</dbReference>
<name>A0A1S8A7G3_ROSNE</name>
<keyword evidence="2" id="KW-1185">Reference proteome</keyword>
<dbReference type="EMBL" id="DF977464">
    <property type="protein sequence ID" value="GAW26026.1"/>
    <property type="molecule type" value="Genomic_DNA"/>
</dbReference>
<gene>
    <name evidence="1" type="ORF">SAMD00023353_1901010</name>
</gene>
<dbReference type="OrthoDB" id="2328572at2759"/>
<dbReference type="OMA" id="GRGHECE"/>
<dbReference type="AlphaFoldDB" id="A0A1S8A7G3"/>
<proteinExistence type="predicted"/>
<protein>
    <submittedName>
        <fullName evidence="1">Uncharacterized protein</fullName>
    </submittedName>
</protein>
<dbReference type="STRING" id="77044.A0A1S8A7G3"/>